<accession>A0A0G3EL72</accession>
<gene>
    <name evidence="3" type="ORF">ABW99_05820</name>
</gene>
<sequence>MNRYATRARTLLLMPLAAILLAACAGPRLDIKPVTAQDGADRATDLRLADSALAADDVPLSTSLYEKALQADPNSLAAGLGLADAKYAAGDLEQARVLYQRAAKQAPAAFAPQLGLARVALRQRRLADAERRYRDLVVHHADSPLAVEGLGTVLDLEGRHAQAQKVYRVGLQTWPYVKGLRIDLGLSLILDNQPRAGANVLLDIAGLSDTPRQARQNLALAYGLLGNDDAARRILLVDLPASSVDDNLRFYHRVRDALAARQTKPTDGAAQATRPVPTAMLQSHPLASAEPVQ</sequence>
<keyword evidence="2" id="KW-0732">Signal</keyword>
<proteinExistence type="predicted"/>
<reference evidence="4" key="1">
    <citation type="submission" date="2015-06" db="EMBL/GenBank/DDBJ databases">
        <authorList>
            <person name="Lim Y.L."/>
            <person name="Ee R."/>
            <person name="Yong D."/>
            <person name="How K.Y."/>
            <person name="Yin W.F."/>
            <person name="Chan K.G."/>
        </authorList>
    </citation>
    <scope>NUCLEOTIDE SEQUENCE [LARGE SCALE GENOMIC DNA]</scope>
    <source>
        <strain evidence="4">DSM 25325</strain>
    </source>
</reference>
<feature type="chain" id="PRO_5002553495" evidence="2">
    <location>
        <begin position="26"/>
        <end position="293"/>
    </location>
</feature>
<dbReference type="Gene3D" id="1.25.40.10">
    <property type="entry name" value="Tetratricopeptide repeat domain"/>
    <property type="match status" value="1"/>
</dbReference>
<keyword evidence="4" id="KW-1185">Reference proteome</keyword>
<dbReference type="PROSITE" id="PS51257">
    <property type="entry name" value="PROKAR_LIPOPROTEIN"/>
    <property type="match status" value="1"/>
</dbReference>
<dbReference type="OrthoDB" id="8596013at2"/>
<dbReference type="Pfam" id="PF14559">
    <property type="entry name" value="TPR_19"/>
    <property type="match status" value="1"/>
</dbReference>
<dbReference type="KEGG" id="ptx:ABW99_05820"/>
<evidence type="ECO:0000313" key="4">
    <source>
        <dbReference type="Proteomes" id="UP000036700"/>
    </source>
</evidence>
<dbReference type="InterPro" id="IPR011990">
    <property type="entry name" value="TPR-like_helical_dom_sf"/>
</dbReference>
<dbReference type="AlphaFoldDB" id="A0A0G3EL72"/>
<name>A0A0G3EL72_9BURK</name>
<dbReference type="RefSeq" id="WP_047213561.1">
    <property type="nucleotide sequence ID" value="NZ_CP011568.3"/>
</dbReference>
<dbReference type="SUPFAM" id="SSF48452">
    <property type="entry name" value="TPR-like"/>
    <property type="match status" value="1"/>
</dbReference>
<organism evidence="3 4">
    <name type="scientific">Pandoraea thiooxydans</name>
    <dbReference type="NCBI Taxonomy" id="445709"/>
    <lineage>
        <taxon>Bacteria</taxon>
        <taxon>Pseudomonadati</taxon>
        <taxon>Pseudomonadota</taxon>
        <taxon>Betaproteobacteria</taxon>
        <taxon>Burkholderiales</taxon>
        <taxon>Burkholderiaceae</taxon>
        <taxon>Pandoraea</taxon>
    </lineage>
</organism>
<evidence type="ECO:0000256" key="2">
    <source>
        <dbReference type="SAM" id="SignalP"/>
    </source>
</evidence>
<feature type="region of interest" description="Disordered" evidence="1">
    <location>
        <begin position="262"/>
        <end position="293"/>
    </location>
</feature>
<evidence type="ECO:0000313" key="3">
    <source>
        <dbReference type="EMBL" id="AKJ67808.1"/>
    </source>
</evidence>
<dbReference type="STRING" id="445709.ABW99_05820"/>
<evidence type="ECO:0000256" key="1">
    <source>
        <dbReference type="SAM" id="MobiDB-lite"/>
    </source>
</evidence>
<dbReference type="PATRIC" id="fig|445709.3.peg.1253"/>
<protein>
    <submittedName>
        <fullName evidence="3">Uncharacterized protein</fullName>
    </submittedName>
</protein>
<dbReference type="Pfam" id="PF13432">
    <property type="entry name" value="TPR_16"/>
    <property type="match status" value="1"/>
</dbReference>
<feature type="signal peptide" evidence="2">
    <location>
        <begin position="1"/>
        <end position="25"/>
    </location>
</feature>
<dbReference type="EMBL" id="CP011568">
    <property type="protein sequence ID" value="AKJ67808.1"/>
    <property type="molecule type" value="Genomic_DNA"/>
</dbReference>
<dbReference type="Proteomes" id="UP000036700">
    <property type="component" value="Chromosome"/>
</dbReference>